<proteinExistence type="predicted"/>
<dbReference type="PANTHER" id="PTHR43788">
    <property type="entry name" value="DNA2/NAM7 HELICASE FAMILY MEMBER"/>
    <property type="match status" value="1"/>
</dbReference>
<reference evidence="6" key="1">
    <citation type="journal article" date="2014" name="Front. Microbiol.">
        <title>High frequency of phylogenetically diverse reductive dehalogenase-homologous genes in deep subseafloor sedimentary metagenomes.</title>
        <authorList>
            <person name="Kawai M."/>
            <person name="Futagami T."/>
            <person name="Toyoda A."/>
            <person name="Takaki Y."/>
            <person name="Nishi S."/>
            <person name="Hori S."/>
            <person name="Arai W."/>
            <person name="Tsubouchi T."/>
            <person name="Morono Y."/>
            <person name="Uchiyama I."/>
            <person name="Ito T."/>
            <person name="Fujiyama A."/>
            <person name="Inagaki F."/>
            <person name="Takami H."/>
        </authorList>
    </citation>
    <scope>NUCLEOTIDE SEQUENCE</scope>
    <source>
        <strain evidence="6">Expedition CK06-06</strain>
    </source>
</reference>
<keyword evidence="3" id="KW-0347">Helicase</keyword>
<accession>X0TC29</accession>
<comment type="caution">
    <text evidence="6">The sequence shown here is derived from an EMBL/GenBank/DDBJ whole genome shotgun (WGS) entry which is preliminary data.</text>
</comment>
<dbReference type="InterPro" id="IPR050534">
    <property type="entry name" value="Coronavir_polyprotein_1ab"/>
</dbReference>
<dbReference type="EMBL" id="BARS01004934">
    <property type="protein sequence ID" value="GAF84881.1"/>
    <property type="molecule type" value="Genomic_DNA"/>
</dbReference>
<keyword evidence="2" id="KW-0378">Hydrolase</keyword>
<evidence type="ECO:0000256" key="3">
    <source>
        <dbReference type="ARBA" id="ARBA00022806"/>
    </source>
</evidence>
<name>X0TC29_9ZZZZ</name>
<evidence type="ECO:0000259" key="5">
    <source>
        <dbReference type="Pfam" id="PF13087"/>
    </source>
</evidence>
<dbReference type="Gene3D" id="3.40.50.300">
    <property type="entry name" value="P-loop containing nucleotide triphosphate hydrolases"/>
    <property type="match status" value="2"/>
</dbReference>
<gene>
    <name evidence="6" type="ORF">S01H1_09656</name>
</gene>
<keyword evidence="1" id="KW-0547">Nucleotide-binding</keyword>
<dbReference type="GO" id="GO:0043139">
    <property type="term" value="F:5'-3' DNA helicase activity"/>
    <property type="evidence" value="ECO:0007669"/>
    <property type="project" value="TreeGrafter"/>
</dbReference>
<feature type="non-terminal residue" evidence="6">
    <location>
        <position position="446"/>
    </location>
</feature>
<evidence type="ECO:0000313" key="6">
    <source>
        <dbReference type="EMBL" id="GAF84881.1"/>
    </source>
</evidence>
<protein>
    <recommendedName>
        <fullName evidence="5">DNA2/NAM7 helicase-like C-terminal domain-containing protein</fullName>
    </recommendedName>
</protein>
<dbReference type="SUPFAM" id="SSF52540">
    <property type="entry name" value="P-loop containing nucleoside triphosphate hydrolases"/>
    <property type="match status" value="1"/>
</dbReference>
<sequence length="446" mass="51136">MRDALQKVDAELFNSIARLFKNYGPILTKLQITNKKLSTLSRLNNLTGTEADIWKWIQLHYTLSKTAALDTINKEDLDAFYMLRQKQVEYQNDLRLKNLNNFLADVARIKVSFNGGKRLTSKQVRVMLENLSGIIAEPDMISRYFPMDEDLIDILVIDEASQVSIAESISLILRAKQVVVFGDEYQYGAVGAVNVNSKYSAGYFRDIINSYQDDYNVSVTDQEENELIQEVSKEIKEDEQEVEQALRPMQDNAGEILWLKTFNIRTSTLSFAKAIANYTTSLREHYRSFPEIIDYSNEFFYKPAQLDLSINRIRTKPIGEVLQFILVETRGNSGSNVNLDEIDAIIHDLESRVQKGFKGSVGIITSFREQQAKMEQALNEKLNMPELKKNHDLAIWFVGDVQGEERDLVYYSLVEDSKYGNAELRNIYPVIDGAADNIRSLKMQRL</sequence>
<evidence type="ECO:0000256" key="1">
    <source>
        <dbReference type="ARBA" id="ARBA00022741"/>
    </source>
</evidence>
<dbReference type="GO" id="GO:0005524">
    <property type="term" value="F:ATP binding"/>
    <property type="evidence" value="ECO:0007669"/>
    <property type="project" value="UniProtKB-KW"/>
</dbReference>
<dbReference type="AlphaFoldDB" id="X0TC29"/>
<organism evidence="6">
    <name type="scientific">marine sediment metagenome</name>
    <dbReference type="NCBI Taxonomy" id="412755"/>
    <lineage>
        <taxon>unclassified sequences</taxon>
        <taxon>metagenomes</taxon>
        <taxon>ecological metagenomes</taxon>
    </lineage>
</organism>
<dbReference type="PANTHER" id="PTHR43788:SF8">
    <property type="entry name" value="DNA-BINDING PROTEIN SMUBP-2"/>
    <property type="match status" value="1"/>
</dbReference>
<feature type="domain" description="DNA2/NAM7 helicase-like C-terminal" evidence="5">
    <location>
        <begin position="277"/>
        <end position="419"/>
    </location>
</feature>
<dbReference type="Pfam" id="PF13087">
    <property type="entry name" value="AAA_12"/>
    <property type="match status" value="1"/>
</dbReference>
<evidence type="ECO:0000256" key="2">
    <source>
        <dbReference type="ARBA" id="ARBA00022801"/>
    </source>
</evidence>
<dbReference type="InterPro" id="IPR041679">
    <property type="entry name" value="DNA2/NAM7-like_C"/>
</dbReference>
<keyword evidence="4" id="KW-0067">ATP-binding</keyword>
<dbReference type="GO" id="GO:0016787">
    <property type="term" value="F:hydrolase activity"/>
    <property type="evidence" value="ECO:0007669"/>
    <property type="project" value="UniProtKB-KW"/>
</dbReference>
<evidence type="ECO:0000256" key="4">
    <source>
        <dbReference type="ARBA" id="ARBA00022840"/>
    </source>
</evidence>
<dbReference type="InterPro" id="IPR027417">
    <property type="entry name" value="P-loop_NTPase"/>
</dbReference>